<dbReference type="PANTHER" id="PTHR23287:SF18">
    <property type="entry name" value="BLOC-2 COMPLEX MEMBER HPS5"/>
    <property type="match status" value="1"/>
</dbReference>
<dbReference type="Proteomes" id="UP001177023">
    <property type="component" value="Unassembled WGS sequence"/>
</dbReference>
<evidence type="ECO:0000256" key="1">
    <source>
        <dbReference type="SAM" id="MobiDB-lite"/>
    </source>
</evidence>
<feature type="compositionally biased region" description="Low complexity" evidence="1">
    <location>
        <begin position="418"/>
        <end position="427"/>
    </location>
</feature>
<feature type="region of interest" description="Disordered" evidence="1">
    <location>
        <begin position="273"/>
        <end position="333"/>
    </location>
</feature>
<dbReference type="GO" id="GO:0048066">
    <property type="term" value="P:developmental pigmentation"/>
    <property type="evidence" value="ECO:0007669"/>
    <property type="project" value="TreeGrafter"/>
</dbReference>
<organism evidence="2 3">
    <name type="scientific">Mesorhabditis spiculigera</name>
    <dbReference type="NCBI Taxonomy" id="96644"/>
    <lineage>
        <taxon>Eukaryota</taxon>
        <taxon>Metazoa</taxon>
        <taxon>Ecdysozoa</taxon>
        <taxon>Nematoda</taxon>
        <taxon>Chromadorea</taxon>
        <taxon>Rhabditida</taxon>
        <taxon>Rhabditina</taxon>
        <taxon>Rhabditomorpha</taxon>
        <taxon>Rhabditoidea</taxon>
        <taxon>Rhabditidae</taxon>
        <taxon>Mesorhabditinae</taxon>
        <taxon>Mesorhabditis</taxon>
    </lineage>
</organism>
<dbReference type="AlphaFoldDB" id="A0AA36CUX8"/>
<feature type="compositionally biased region" description="Basic residues" evidence="1">
    <location>
        <begin position="283"/>
        <end position="296"/>
    </location>
</feature>
<protein>
    <submittedName>
        <fullName evidence="2">Uncharacterized protein</fullName>
    </submittedName>
</protein>
<dbReference type="GO" id="GO:0005737">
    <property type="term" value="C:cytoplasm"/>
    <property type="evidence" value="ECO:0007669"/>
    <property type="project" value="TreeGrafter"/>
</dbReference>
<gene>
    <name evidence="2" type="ORF">MSPICULIGERA_LOCUS13645</name>
</gene>
<dbReference type="PANTHER" id="PTHR23287">
    <property type="entry name" value="RUBY-EYE2-LIKE PROTEIN"/>
    <property type="match status" value="1"/>
</dbReference>
<feature type="region of interest" description="Disordered" evidence="1">
    <location>
        <begin position="812"/>
        <end position="839"/>
    </location>
</feature>
<accession>A0AA36CUX8</accession>
<evidence type="ECO:0000313" key="3">
    <source>
        <dbReference type="Proteomes" id="UP001177023"/>
    </source>
</evidence>
<evidence type="ECO:0000313" key="2">
    <source>
        <dbReference type="EMBL" id="CAJ0575334.1"/>
    </source>
</evidence>
<keyword evidence="3" id="KW-1185">Reference proteome</keyword>
<dbReference type="EMBL" id="CATQJA010002637">
    <property type="protein sequence ID" value="CAJ0575334.1"/>
    <property type="molecule type" value="Genomic_DNA"/>
</dbReference>
<name>A0AA36CUX8_9BILA</name>
<feature type="compositionally biased region" description="Low complexity" evidence="1">
    <location>
        <begin position="195"/>
        <end position="225"/>
    </location>
</feature>
<comment type="caution">
    <text evidence="2">The sequence shown here is derived from an EMBL/GenBank/DDBJ whole genome shotgun (WGS) entry which is preliminary data.</text>
</comment>
<feature type="region of interest" description="Disordered" evidence="1">
    <location>
        <begin position="408"/>
        <end position="438"/>
    </location>
</feature>
<feature type="region of interest" description="Disordered" evidence="1">
    <location>
        <begin position="195"/>
        <end position="245"/>
    </location>
</feature>
<feature type="non-terminal residue" evidence="2">
    <location>
        <position position="868"/>
    </location>
</feature>
<reference evidence="2" key="1">
    <citation type="submission" date="2023-06" db="EMBL/GenBank/DDBJ databases">
        <authorList>
            <person name="Delattre M."/>
        </authorList>
    </citation>
    <scope>NUCLEOTIDE SEQUENCE</scope>
    <source>
        <strain evidence="2">AF72</strain>
    </source>
</reference>
<proteinExistence type="predicted"/>
<sequence length="868" mass="95797">MTGASLAVNEFTGAIVVSLMTHQFRLLPEIPVYPPISFRAPLDFPETLPIEEARLLVTFSQLDNLAFDSTRLLATVTTDRCILSEIEGDEPMIRLVTSFGNEILDHAWCGNDLFLLYAGDGGLRKFTLFTTEKAVEKLVFKQAFKQAARVALKFPNNIGMEQLDGIFEGLQQISRSHEVEMLLRLLRQRFKSASPHLSMSPSSPLASVARQSPSLKTPSPLSTPKIESRRKLPVPSYSDPLRANSQRLTTGIHRVINDRLENSGYDDDFVFRLASPPTSTSRPAKRILGLHRHKVHPLRERSKSASPAPDPSRSQELGNERRGSVERQQTPDVLRQARNLLETRGSSVPEIDSLRTLLGLDAEDSRYETIQFTPTVTLASAPRKLAELAQTVPIDIVETLKVERRTIKPVAQRHSSRESLSSAGSASKKPTGGIGPRIVKTVRPVKGGIAVAISAMPRRVEVRTEAVNSENPIVRFDVTTSVKGTPLNRVNGTAHFPEKLAEEEKPFNHCPNCRMHRSWLAVALLIPCVGRVSVAEQMEDGSVPRTLELWMRLLSHRLLNTPSPFNEPVSPCSDCQLAISVLAKTFGRQASPQKGDEPVRKSECERLRRRALAIADEEIVDIFFGQLHREPKILEDEPPSEVKPLEPPPPTEDGFMSGVPVSLLLSICVCCFGVEALCDQLAAPKWHRLAEALSPDDWATLTSIQTHLGQMKVRGYLMPIQAIRAVMKEHRLLDYVRLEAQSPEKEIAKPNQPSNRRLVTTKPVVVKSWIADLTRSCPLCTLPLRTIVGGVDAGVATYFCGHSFHAVCASGNGNGSSSARNSPVRGTTPTSSKTEETFSTESLTIPDTCIACRIRLRAMNAAVAQAKR</sequence>